<dbReference type="Proteomes" id="UP001412067">
    <property type="component" value="Unassembled WGS sequence"/>
</dbReference>
<name>A0ABR2LEZ9_9ASPA</name>
<accession>A0ABR2LEZ9</accession>
<sequence>MDVGAGIISFSKKLKTSIRRLLTESFDNVVAPLRLYFSTLKRSGIRQLLQPKCHKGWSTKPCSSWDPESVLPWNVRLSLEKLNILERSMTYSPKTQPLEDLLEKIQMFPTHCRT</sequence>
<comment type="caution">
    <text evidence="1">The sequence shown here is derived from an EMBL/GenBank/DDBJ whole genome shotgun (WGS) entry which is preliminary data.</text>
</comment>
<protein>
    <submittedName>
        <fullName evidence="1">Uncharacterized protein</fullName>
    </submittedName>
</protein>
<proteinExistence type="predicted"/>
<evidence type="ECO:0000313" key="2">
    <source>
        <dbReference type="Proteomes" id="UP001412067"/>
    </source>
</evidence>
<dbReference type="EMBL" id="JBBWWR010000020">
    <property type="protein sequence ID" value="KAK8939562.1"/>
    <property type="molecule type" value="Genomic_DNA"/>
</dbReference>
<keyword evidence="2" id="KW-1185">Reference proteome</keyword>
<evidence type="ECO:0000313" key="1">
    <source>
        <dbReference type="EMBL" id="KAK8939562.1"/>
    </source>
</evidence>
<gene>
    <name evidence="1" type="ORF">KSP40_PGU012847</name>
</gene>
<reference evidence="1 2" key="1">
    <citation type="journal article" date="2022" name="Nat. Plants">
        <title>Genomes of leafy and leafless Platanthera orchids illuminate the evolution of mycoheterotrophy.</title>
        <authorList>
            <person name="Li M.H."/>
            <person name="Liu K.W."/>
            <person name="Li Z."/>
            <person name="Lu H.C."/>
            <person name="Ye Q.L."/>
            <person name="Zhang D."/>
            <person name="Wang J.Y."/>
            <person name="Li Y.F."/>
            <person name="Zhong Z.M."/>
            <person name="Liu X."/>
            <person name="Yu X."/>
            <person name="Liu D.K."/>
            <person name="Tu X.D."/>
            <person name="Liu B."/>
            <person name="Hao Y."/>
            <person name="Liao X.Y."/>
            <person name="Jiang Y.T."/>
            <person name="Sun W.H."/>
            <person name="Chen J."/>
            <person name="Chen Y.Q."/>
            <person name="Ai Y."/>
            <person name="Zhai J.W."/>
            <person name="Wu S.S."/>
            <person name="Zhou Z."/>
            <person name="Hsiao Y.Y."/>
            <person name="Wu W.L."/>
            <person name="Chen Y.Y."/>
            <person name="Lin Y.F."/>
            <person name="Hsu J.L."/>
            <person name="Li C.Y."/>
            <person name="Wang Z.W."/>
            <person name="Zhao X."/>
            <person name="Zhong W.Y."/>
            <person name="Ma X.K."/>
            <person name="Ma L."/>
            <person name="Huang J."/>
            <person name="Chen G.Z."/>
            <person name="Huang M.Z."/>
            <person name="Huang L."/>
            <person name="Peng D.H."/>
            <person name="Luo Y.B."/>
            <person name="Zou S.Q."/>
            <person name="Chen S.P."/>
            <person name="Lan S."/>
            <person name="Tsai W.C."/>
            <person name="Van de Peer Y."/>
            <person name="Liu Z.J."/>
        </authorList>
    </citation>
    <scope>NUCLEOTIDE SEQUENCE [LARGE SCALE GENOMIC DNA]</scope>
    <source>
        <strain evidence="1">Lor288</strain>
    </source>
</reference>
<organism evidence="1 2">
    <name type="scientific">Platanthera guangdongensis</name>
    <dbReference type="NCBI Taxonomy" id="2320717"/>
    <lineage>
        <taxon>Eukaryota</taxon>
        <taxon>Viridiplantae</taxon>
        <taxon>Streptophyta</taxon>
        <taxon>Embryophyta</taxon>
        <taxon>Tracheophyta</taxon>
        <taxon>Spermatophyta</taxon>
        <taxon>Magnoliopsida</taxon>
        <taxon>Liliopsida</taxon>
        <taxon>Asparagales</taxon>
        <taxon>Orchidaceae</taxon>
        <taxon>Orchidoideae</taxon>
        <taxon>Orchideae</taxon>
        <taxon>Orchidinae</taxon>
        <taxon>Platanthera</taxon>
    </lineage>
</organism>